<reference evidence="2" key="1">
    <citation type="journal article" date="2018" name="Genome Biol.">
        <title>SKESA: strategic k-mer extension for scrupulous assemblies.</title>
        <authorList>
            <person name="Souvorov A."/>
            <person name="Agarwala R."/>
            <person name="Lipman D.J."/>
        </authorList>
    </citation>
    <scope>NUCLEOTIDE SEQUENCE</scope>
    <source>
        <strain evidence="2">OLC2673_Aeromonas</strain>
    </source>
</reference>
<dbReference type="Gene3D" id="2.150.10.10">
    <property type="entry name" value="Serralysin-like metalloprotease, C-terminal"/>
    <property type="match status" value="1"/>
</dbReference>
<dbReference type="NCBIfam" id="TIGR03661">
    <property type="entry name" value="T1SS_VCA0849"/>
    <property type="match status" value="1"/>
</dbReference>
<dbReference type="InterPro" id="IPR001343">
    <property type="entry name" value="Hemolysn_Ca-bd"/>
</dbReference>
<dbReference type="EMBL" id="DACTUL010000022">
    <property type="protein sequence ID" value="HAT6345085.1"/>
    <property type="molecule type" value="Genomic_DNA"/>
</dbReference>
<feature type="non-terminal residue" evidence="2">
    <location>
        <position position="1"/>
    </location>
</feature>
<dbReference type="Pfam" id="PF00353">
    <property type="entry name" value="HemolysinCabind"/>
    <property type="match status" value="1"/>
</dbReference>
<accession>A0AAD3UDW4</accession>
<dbReference type="GO" id="GO:0005509">
    <property type="term" value="F:calcium ion binding"/>
    <property type="evidence" value="ECO:0007669"/>
    <property type="project" value="InterPro"/>
</dbReference>
<organism evidence="2 3">
    <name type="scientific">Aeromonas hydrophila</name>
    <dbReference type="NCBI Taxonomy" id="644"/>
    <lineage>
        <taxon>Bacteria</taxon>
        <taxon>Pseudomonadati</taxon>
        <taxon>Pseudomonadota</taxon>
        <taxon>Gammaproteobacteria</taxon>
        <taxon>Aeromonadales</taxon>
        <taxon>Aeromonadaceae</taxon>
        <taxon>Aeromonas</taxon>
    </lineage>
</organism>
<dbReference type="PRINTS" id="PR00313">
    <property type="entry name" value="CABNDNGRPT"/>
</dbReference>
<name>A0AAD3UDW4_AERHY</name>
<dbReference type="AlphaFoldDB" id="A0AAD3UDW4"/>
<dbReference type="InterPro" id="IPR018511">
    <property type="entry name" value="Hemolysin-typ_Ca-bd_CS"/>
</dbReference>
<reference evidence="2" key="2">
    <citation type="submission" date="2020-01" db="EMBL/GenBank/DDBJ databases">
        <authorList>
            <consortium name="NCBI Pathogen Detection Project"/>
        </authorList>
    </citation>
    <scope>NUCLEOTIDE SEQUENCE</scope>
    <source>
        <strain evidence="2">OLC2673_Aeromonas</strain>
    </source>
</reference>
<dbReference type="PROSITE" id="PS00330">
    <property type="entry name" value="HEMOLYSIN_CALCIUM"/>
    <property type="match status" value="2"/>
</dbReference>
<evidence type="ECO:0000256" key="1">
    <source>
        <dbReference type="ARBA" id="ARBA00022837"/>
    </source>
</evidence>
<sequence length="329" mass="33583">TLVGSLADLNQLLAGNLHYEPAKDFWGEDNLTITTSDQGNSGAGGPLSDTDQVTITVTAEPDLPSLTVGMHEIHALQGAMVPLNLTASVVNPAPGELSLRISGLAGAQVLDEQGQPVGHADGNGDWLIPGGHSLPLYLDGLTAGDHVLGLGAESSAGGSTISSPLDTVTIHTQAGHTLLGSDQGDWLFGSAGDDRLLGGKGDDILTGGAGSDLFVWQQGDAGSAGQPAIDTITDFHPEEGDRIDLADLLKGVTDSSVDGLLGHLQASVISVSNGLSDVNLSVSPAGDGQVTQQITLKGVDLSSWQLGGTSSHDILQSMLDQHSLIIQHP</sequence>
<dbReference type="InterPro" id="IPR019960">
    <property type="entry name" value="T1SS_VCA0849"/>
</dbReference>
<dbReference type="Proteomes" id="UP000859505">
    <property type="component" value="Unassembled WGS sequence"/>
</dbReference>
<comment type="caution">
    <text evidence="2">The sequence shown here is derived from an EMBL/GenBank/DDBJ whole genome shotgun (WGS) entry which is preliminary data.</text>
</comment>
<evidence type="ECO:0000313" key="2">
    <source>
        <dbReference type="EMBL" id="HAT6345085.1"/>
    </source>
</evidence>
<protein>
    <submittedName>
        <fullName evidence="2">Type I secretion C-terminal target domain-containing protein</fullName>
    </submittedName>
</protein>
<dbReference type="SUPFAM" id="SSF51120">
    <property type="entry name" value="beta-Roll"/>
    <property type="match status" value="1"/>
</dbReference>
<gene>
    <name evidence="2" type="ORF">JAJ28_002839</name>
</gene>
<dbReference type="InterPro" id="IPR011049">
    <property type="entry name" value="Serralysin-like_metalloprot_C"/>
</dbReference>
<keyword evidence="1" id="KW-0106">Calcium</keyword>
<proteinExistence type="predicted"/>
<evidence type="ECO:0000313" key="3">
    <source>
        <dbReference type="Proteomes" id="UP000859505"/>
    </source>
</evidence>